<reference evidence="1" key="2">
    <citation type="submission" date="2022-01" db="EMBL/GenBank/DDBJ databases">
        <authorList>
            <person name="Yamashiro T."/>
            <person name="Shiraishi A."/>
            <person name="Satake H."/>
            <person name="Nakayama K."/>
        </authorList>
    </citation>
    <scope>NUCLEOTIDE SEQUENCE</scope>
</reference>
<sequence length="209" mass="23514">MALGWKALDDGDDVIGKLSLDSRYICVEALDDGDDVIGKLSLDSRCMKHLANVWELRFGLRLVLDYLAKEVYRVLEVVFWVKKGFSAHVSGGSGSVGPIRLSRVWIRRIEGLGWIRHIHFHEYVVSIFMDTAYPCIDDHPALSEHVHPESAAKIQDNVINEPISEPLAGITTRSKIRNSKAASTHECLYVNFLSEMEPKKLIEALEKEG</sequence>
<reference evidence="1" key="1">
    <citation type="journal article" date="2022" name="Int. J. Mol. Sci.">
        <title>Draft Genome of Tanacetum Coccineum: Genomic Comparison of Closely Related Tanacetum-Family Plants.</title>
        <authorList>
            <person name="Yamashiro T."/>
            <person name="Shiraishi A."/>
            <person name="Nakayama K."/>
            <person name="Satake H."/>
        </authorList>
    </citation>
    <scope>NUCLEOTIDE SEQUENCE</scope>
</reference>
<keyword evidence="2" id="KW-1185">Reference proteome</keyword>
<proteinExistence type="predicted"/>
<name>A0ABQ5J9X2_9ASTR</name>
<evidence type="ECO:0000313" key="2">
    <source>
        <dbReference type="Proteomes" id="UP001151760"/>
    </source>
</evidence>
<organism evidence="1 2">
    <name type="scientific">Tanacetum coccineum</name>
    <dbReference type="NCBI Taxonomy" id="301880"/>
    <lineage>
        <taxon>Eukaryota</taxon>
        <taxon>Viridiplantae</taxon>
        <taxon>Streptophyta</taxon>
        <taxon>Embryophyta</taxon>
        <taxon>Tracheophyta</taxon>
        <taxon>Spermatophyta</taxon>
        <taxon>Magnoliopsida</taxon>
        <taxon>eudicotyledons</taxon>
        <taxon>Gunneridae</taxon>
        <taxon>Pentapetalae</taxon>
        <taxon>asterids</taxon>
        <taxon>campanulids</taxon>
        <taxon>Asterales</taxon>
        <taxon>Asteraceae</taxon>
        <taxon>Asteroideae</taxon>
        <taxon>Anthemideae</taxon>
        <taxon>Anthemidinae</taxon>
        <taxon>Tanacetum</taxon>
    </lineage>
</organism>
<gene>
    <name evidence="1" type="ORF">Tco_1125150</name>
</gene>
<accession>A0ABQ5J9X2</accession>
<evidence type="ECO:0000313" key="1">
    <source>
        <dbReference type="EMBL" id="GJU08720.1"/>
    </source>
</evidence>
<protein>
    <submittedName>
        <fullName evidence="1">Uncharacterized protein</fullName>
    </submittedName>
</protein>
<dbReference type="EMBL" id="BQNB010021660">
    <property type="protein sequence ID" value="GJU08720.1"/>
    <property type="molecule type" value="Genomic_DNA"/>
</dbReference>
<dbReference type="Proteomes" id="UP001151760">
    <property type="component" value="Unassembled WGS sequence"/>
</dbReference>
<comment type="caution">
    <text evidence="1">The sequence shown here is derived from an EMBL/GenBank/DDBJ whole genome shotgun (WGS) entry which is preliminary data.</text>
</comment>